<keyword evidence="3" id="KW-1185">Reference proteome</keyword>
<feature type="domain" description="Integrase catalytic" evidence="1">
    <location>
        <begin position="153"/>
        <end position="312"/>
    </location>
</feature>
<dbReference type="AlphaFoldDB" id="A0A913Y7H8"/>
<dbReference type="GO" id="GO:0015074">
    <property type="term" value="P:DNA integration"/>
    <property type="evidence" value="ECO:0007669"/>
    <property type="project" value="InterPro"/>
</dbReference>
<dbReference type="KEGG" id="epa:110252867"/>
<dbReference type="SUPFAM" id="SSF53098">
    <property type="entry name" value="Ribonuclease H-like"/>
    <property type="match status" value="1"/>
</dbReference>
<dbReference type="InterPro" id="IPR036397">
    <property type="entry name" value="RNaseH_sf"/>
</dbReference>
<evidence type="ECO:0000313" key="2">
    <source>
        <dbReference type="EnsemblMetazoa" id="XP_020915379.1"/>
    </source>
</evidence>
<dbReference type="InterPro" id="IPR001584">
    <property type="entry name" value="Integrase_cat-core"/>
</dbReference>
<dbReference type="Pfam" id="PF17921">
    <property type="entry name" value="Integrase_H2C2"/>
    <property type="match status" value="1"/>
</dbReference>
<organism evidence="2 3">
    <name type="scientific">Exaiptasia diaphana</name>
    <name type="common">Tropical sea anemone</name>
    <name type="synonym">Aiptasia pulchella</name>
    <dbReference type="NCBI Taxonomy" id="2652724"/>
    <lineage>
        <taxon>Eukaryota</taxon>
        <taxon>Metazoa</taxon>
        <taxon>Cnidaria</taxon>
        <taxon>Anthozoa</taxon>
        <taxon>Hexacorallia</taxon>
        <taxon>Actiniaria</taxon>
        <taxon>Aiptasiidae</taxon>
        <taxon>Exaiptasia</taxon>
    </lineage>
</organism>
<dbReference type="Gene3D" id="3.30.420.10">
    <property type="entry name" value="Ribonuclease H-like superfamily/Ribonuclease H"/>
    <property type="match status" value="1"/>
</dbReference>
<dbReference type="EnsemblMetazoa" id="XM_021059720.1">
    <property type="protein sequence ID" value="XP_020915379.1"/>
    <property type="gene ID" value="LOC110252867"/>
</dbReference>
<proteinExistence type="predicted"/>
<accession>A0A913Y7H8</accession>
<dbReference type="PROSITE" id="PS50994">
    <property type="entry name" value="INTEGRASE"/>
    <property type="match status" value="1"/>
</dbReference>
<dbReference type="GeneID" id="110252867"/>
<sequence>MKRFINNVRTKLEDRNRSNELTVEELEESELQLKPLTKKSSILTLTPILVDGVLRANTRLRYSEDLQDDVKYPILLPKGHAVTKLIIKYPHETEGHVMGVNYTLNHLREKYFVIHGRQEVKRCIKECAECSRCHRGCKAHQQMAPLSRVRLEVTEKPFTNCGTDFAGPFYNMQGRGKARLKRYLCLFVCLQTRCCHLEMAASLETDGFMNAFTRFVARRGWPKLMLSDNGTNYVGAQREIKELVEKINQEKVQRMTSNRIVKWLFNPPGGPHFGGVFEIMIKAAKRAIYAELSGADVKVNSLRQSSSVPRVC</sequence>
<name>A0A913Y7H8_EXADI</name>
<dbReference type="OrthoDB" id="5983278at2759"/>
<dbReference type="Gene3D" id="1.10.340.70">
    <property type="match status" value="1"/>
</dbReference>
<dbReference type="RefSeq" id="XP_020915379.1">
    <property type="nucleotide sequence ID" value="XM_021059720.1"/>
</dbReference>
<reference evidence="2" key="1">
    <citation type="submission" date="2022-11" db="UniProtKB">
        <authorList>
            <consortium name="EnsemblMetazoa"/>
        </authorList>
    </citation>
    <scope>IDENTIFICATION</scope>
</reference>
<dbReference type="InterPro" id="IPR012337">
    <property type="entry name" value="RNaseH-like_sf"/>
</dbReference>
<dbReference type="PANTHER" id="PTHR47331">
    <property type="entry name" value="PHD-TYPE DOMAIN-CONTAINING PROTEIN"/>
    <property type="match status" value="1"/>
</dbReference>
<dbReference type="PANTHER" id="PTHR47331:SF1">
    <property type="entry name" value="GAG-LIKE PROTEIN"/>
    <property type="match status" value="1"/>
</dbReference>
<dbReference type="GO" id="GO:0003676">
    <property type="term" value="F:nucleic acid binding"/>
    <property type="evidence" value="ECO:0007669"/>
    <property type="project" value="InterPro"/>
</dbReference>
<evidence type="ECO:0000259" key="1">
    <source>
        <dbReference type="PROSITE" id="PS50994"/>
    </source>
</evidence>
<protein>
    <recommendedName>
        <fullName evidence="1">Integrase catalytic domain-containing protein</fullName>
    </recommendedName>
</protein>
<evidence type="ECO:0000313" key="3">
    <source>
        <dbReference type="Proteomes" id="UP000887567"/>
    </source>
</evidence>
<dbReference type="OMA" id="CVACTIT"/>
<dbReference type="Proteomes" id="UP000887567">
    <property type="component" value="Unplaced"/>
</dbReference>
<dbReference type="InterPro" id="IPR041588">
    <property type="entry name" value="Integrase_H2C2"/>
</dbReference>